<feature type="chain" id="PRO_5008130920" description="TIL domain-containing protein" evidence="1">
    <location>
        <begin position="23"/>
        <end position="166"/>
    </location>
</feature>
<protein>
    <recommendedName>
        <fullName evidence="4">TIL domain-containing protein</fullName>
    </recommendedName>
</protein>
<evidence type="ECO:0000313" key="3">
    <source>
        <dbReference type="Proteomes" id="UP000075885"/>
    </source>
</evidence>
<reference evidence="3" key="1">
    <citation type="submission" date="2013-03" db="EMBL/GenBank/DDBJ databases">
        <title>The Genome Sequence of Anopheles epiroticus epiroticus2.</title>
        <authorList>
            <consortium name="The Broad Institute Genomics Platform"/>
            <person name="Neafsey D.E."/>
            <person name="Howell P."/>
            <person name="Walker B."/>
            <person name="Young S.K."/>
            <person name="Zeng Q."/>
            <person name="Gargeya S."/>
            <person name="Fitzgerald M."/>
            <person name="Haas B."/>
            <person name="Abouelleil A."/>
            <person name="Allen A.W."/>
            <person name="Alvarado L."/>
            <person name="Arachchi H.M."/>
            <person name="Berlin A.M."/>
            <person name="Chapman S.B."/>
            <person name="Gainer-Dewar J."/>
            <person name="Goldberg J."/>
            <person name="Griggs A."/>
            <person name="Gujja S."/>
            <person name="Hansen M."/>
            <person name="Howarth C."/>
            <person name="Imamovic A."/>
            <person name="Ireland A."/>
            <person name="Larimer J."/>
            <person name="McCowan C."/>
            <person name="Murphy C."/>
            <person name="Pearson M."/>
            <person name="Poon T.W."/>
            <person name="Priest M."/>
            <person name="Roberts A."/>
            <person name="Saif S."/>
            <person name="Shea T."/>
            <person name="Sisk P."/>
            <person name="Sykes S."/>
            <person name="Wortman J."/>
            <person name="Nusbaum C."/>
            <person name="Birren B."/>
        </authorList>
    </citation>
    <scope>NUCLEOTIDE SEQUENCE [LARGE SCALE GENOMIC DNA]</scope>
    <source>
        <strain evidence="3">Epiroticus2</strain>
    </source>
</reference>
<dbReference type="Gene3D" id="2.10.25.10">
    <property type="entry name" value="Laminin"/>
    <property type="match status" value="2"/>
</dbReference>
<feature type="signal peptide" evidence="1">
    <location>
        <begin position="1"/>
        <end position="22"/>
    </location>
</feature>
<dbReference type="VEuPathDB" id="VectorBase:AEPI001563"/>
<dbReference type="SUPFAM" id="SSF57567">
    <property type="entry name" value="Serine protease inhibitors"/>
    <property type="match status" value="1"/>
</dbReference>
<dbReference type="Proteomes" id="UP000075885">
    <property type="component" value="Unassembled WGS sequence"/>
</dbReference>
<keyword evidence="1" id="KW-0732">Signal</keyword>
<evidence type="ECO:0008006" key="4">
    <source>
        <dbReference type="Google" id="ProtNLM"/>
    </source>
</evidence>
<name>A0A182P3S7_9DIPT</name>
<reference evidence="2" key="2">
    <citation type="submission" date="2020-05" db="UniProtKB">
        <authorList>
            <consortium name="EnsemblMetazoa"/>
        </authorList>
    </citation>
    <scope>IDENTIFICATION</scope>
    <source>
        <strain evidence="2">Epiroticus2</strain>
    </source>
</reference>
<organism evidence="2 3">
    <name type="scientific">Anopheles epiroticus</name>
    <dbReference type="NCBI Taxonomy" id="199890"/>
    <lineage>
        <taxon>Eukaryota</taxon>
        <taxon>Metazoa</taxon>
        <taxon>Ecdysozoa</taxon>
        <taxon>Arthropoda</taxon>
        <taxon>Hexapoda</taxon>
        <taxon>Insecta</taxon>
        <taxon>Pterygota</taxon>
        <taxon>Neoptera</taxon>
        <taxon>Endopterygota</taxon>
        <taxon>Diptera</taxon>
        <taxon>Nematocera</taxon>
        <taxon>Culicoidea</taxon>
        <taxon>Culicidae</taxon>
        <taxon>Anophelinae</taxon>
        <taxon>Anopheles</taxon>
    </lineage>
</organism>
<dbReference type="EnsemblMetazoa" id="AEPI001563-RA">
    <property type="protein sequence ID" value="AEPI001563-PA"/>
    <property type="gene ID" value="AEPI001563"/>
</dbReference>
<proteinExistence type="predicted"/>
<sequence>MQMITIFTACLLLTTLFAGSTAFQCPANSEFTTFAQCDLYCGIPCDFKGVSNICLCRDGYLKDPQTMQCVPEKECSIPEDVPVLRSVVLMALVALTSNAAKVCDPIYEEYTDKAPCDDNCQNICTPMEDFCACRFGYLRDLSTGKCIPSDQCTPLLEPIKLDCLGL</sequence>
<keyword evidence="3" id="KW-1185">Reference proteome</keyword>
<dbReference type="AlphaFoldDB" id="A0A182P3S7"/>
<evidence type="ECO:0000313" key="2">
    <source>
        <dbReference type="EnsemblMetazoa" id="AEPI001563-PA"/>
    </source>
</evidence>
<accession>A0A182P3S7</accession>
<evidence type="ECO:0000256" key="1">
    <source>
        <dbReference type="SAM" id="SignalP"/>
    </source>
</evidence>
<dbReference type="InterPro" id="IPR036084">
    <property type="entry name" value="Ser_inhib-like_sf"/>
</dbReference>